<accession>A0AAW9SNI1</accession>
<dbReference type="PROSITE" id="PS51385">
    <property type="entry name" value="YJEF_N"/>
    <property type="match status" value="1"/>
</dbReference>
<dbReference type="InterPro" id="IPR036652">
    <property type="entry name" value="YjeF_N_dom_sf"/>
</dbReference>
<name>A0AAW9SNI1_9RHOB</name>
<dbReference type="Gene3D" id="3.40.50.10260">
    <property type="entry name" value="YjeF N-terminal domain"/>
    <property type="match status" value="1"/>
</dbReference>
<proteinExistence type="predicted"/>
<gene>
    <name evidence="2" type="ORF">ABFB10_02635</name>
</gene>
<organism evidence="2 3">
    <name type="scientific">Ponticoccus litoralis</name>
    <dbReference type="NCBI Taxonomy" id="422297"/>
    <lineage>
        <taxon>Bacteria</taxon>
        <taxon>Pseudomonadati</taxon>
        <taxon>Pseudomonadota</taxon>
        <taxon>Alphaproteobacteria</taxon>
        <taxon>Rhodobacterales</taxon>
        <taxon>Roseobacteraceae</taxon>
        <taxon>Ponticoccus</taxon>
    </lineage>
</organism>
<dbReference type="Pfam" id="PF03853">
    <property type="entry name" value="YjeF_N"/>
    <property type="match status" value="1"/>
</dbReference>
<evidence type="ECO:0000313" key="2">
    <source>
        <dbReference type="EMBL" id="MEN9060098.1"/>
    </source>
</evidence>
<dbReference type="InterPro" id="IPR004443">
    <property type="entry name" value="YjeF_N_dom"/>
</dbReference>
<dbReference type="EMBL" id="JBDNCH010000002">
    <property type="protein sequence ID" value="MEN9060098.1"/>
    <property type="molecule type" value="Genomic_DNA"/>
</dbReference>
<dbReference type="SUPFAM" id="SSF64153">
    <property type="entry name" value="YjeF N-terminal domain-like"/>
    <property type="match status" value="1"/>
</dbReference>
<evidence type="ECO:0000259" key="1">
    <source>
        <dbReference type="PROSITE" id="PS51385"/>
    </source>
</evidence>
<reference evidence="2 3" key="1">
    <citation type="submission" date="2024-05" db="EMBL/GenBank/DDBJ databases">
        <title>Genome sequence of Ponticoccus litoralis KCCM 90028.</title>
        <authorList>
            <person name="Kim J.M."/>
            <person name="Lee J.K."/>
            <person name="Choi B.J."/>
            <person name="Bayburt H."/>
            <person name="Baek J.H."/>
            <person name="Jeon C.O."/>
        </authorList>
    </citation>
    <scope>NUCLEOTIDE SEQUENCE [LARGE SCALE GENOMIC DNA]</scope>
    <source>
        <strain evidence="2 3">KCCM 90028</strain>
    </source>
</reference>
<comment type="caution">
    <text evidence="2">The sequence shown here is derived from an EMBL/GenBank/DDBJ whole genome shotgun (WGS) entry which is preliminary data.</text>
</comment>
<evidence type="ECO:0000313" key="3">
    <source>
        <dbReference type="Proteomes" id="UP001428774"/>
    </source>
</evidence>
<dbReference type="AlphaFoldDB" id="A0AAW9SNI1"/>
<feature type="domain" description="YjeF N-terminal" evidence="1">
    <location>
        <begin position="1"/>
        <end position="63"/>
    </location>
</feature>
<protein>
    <submittedName>
        <fullName evidence="2">NAD(P)H-hydrate epimerase</fullName>
    </submittedName>
</protein>
<dbReference type="Proteomes" id="UP001428774">
    <property type="component" value="Unassembled WGS sequence"/>
</dbReference>
<sequence length="63" mass="6526">MSIDVPSGMDADTGEYPGYGQETPLDSCILANMTVTFHRPKAGHLAGHGPAACGKLIVKDIGL</sequence>
<keyword evidence="3" id="KW-1185">Reference proteome</keyword>